<dbReference type="PANTHER" id="PTHR43270:SF4">
    <property type="entry name" value="CARNOSINE DIPEPTIDASE 2, ISOFORM A"/>
    <property type="match status" value="1"/>
</dbReference>
<sequence>MELPSVLQKLFKYVDDNKSTYINNLREAVAIRSISGQEMYRKQTCDMVDWTANRLRALNFEVTLANVGNQTLPNGNEIPLPPVLYATLGKNPRKKTICIYGHLDVTPASREDGWDSDPFILTESDGKLYGRGASDDKGPVLCWLHIIEAYQKLKEDIPVNIKMVFESMEESGGLGVDESLENEKNGFLKDIDYVCISDNYWLGTEKPCITYGLRGLCYFTIEIECASLDLHSGGFGGSVYEAMSDLIYMLNTLVDKEGNILIPGINKDVAPLERNEKEMYSQIDFDVNSYRTKIGATKLPHNENKTELLMRRWRYPSLSIHTIEGIKDAPMAPTVIPGKVTGKFSIRSVPNQTSEGIKENVLDYLNQKWKERGSPNQIQILMTASGPNWIENLNHAHYLAGQRAVQHVFGQKPDLTREGGSIPIAITFQKLTGKNVILMPIGTGDDNVHSKNEKMYIKNYIEGTKLFGAYLHEVSKLSD</sequence>
<dbReference type="AlphaFoldDB" id="A0AAN7Q324"/>
<comment type="caution">
    <text evidence="6">The sequence shown here is derived from an EMBL/GenBank/DDBJ whole genome shotgun (WGS) entry which is preliminary data.</text>
</comment>
<keyword evidence="7" id="KW-1185">Reference proteome</keyword>
<evidence type="ECO:0000313" key="6">
    <source>
        <dbReference type="EMBL" id="KAK4877700.1"/>
    </source>
</evidence>
<gene>
    <name evidence="6" type="ORF">RN001_010206</name>
</gene>
<evidence type="ECO:0000313" key="7">
    <source>
        <dbReference type="Proteomes" id="UP001353858"/>
    </source>
</evidence>
<evidence type="ECO:0000256" key="3">
    <source>
        <dbReference type="ARBA" id="ARBA00022723"/>
    </source>
</evidence>
<evidence type="ECO:0000256" key="2">
    <source>
        <dbReference type="ARBA" id="ARBA00022670"/>
    </source>
</evidence>
<dbReference type="PANTHER" id="PTHR43270">
    <property type="entry name" value="BETA-ALA-HIS DIPEPTIDASE"/>
    <property type="match status" value="1"/>
</dbReference>
<dbReference type="InterPro" id="IPR011650">
    <property type="entry name" value="Peptidase_M20_dimer"/>
</dbReference>
<dbReference type="InterPro" id="IPR001261">
    <property type="entry name" value="ArgE/DapE_CS"/>
</dbReference>
<dbReference type="Gene3D" id="3.40.630.10">
    <property type="entry name" value="Zn peptidases"/>
    <property type="match status" value="1"/>
</dbReference>
<dbReference type="InterPro" id="IPR002933">
    <property type="entry name" value="Peptidase_M20"/>
</dbReference>
<keyword evidence="2" id="KW-0645">Protease</keyword>
<keyword evidence="3" id="KW-0479">Metal-binding</keyword>
<dbReference type="EMBL" id="JARPUR010000004">
    <property type="protein sequence ID" value="KAK4877700.1"/>
    <property type="molecule type" value="Genomic_DNA"/>
</dbReference>
<dbReference type="Pfam" id="PF07687">
    <property type="entry name" value="M20_dimer"/>
    <property type="match status" value="1"/>
</dbReference>
<name>A0AAN7Q324_9COLE</name>
<accession>A0AAN7Q324</accession>
<dbReference type="Gene3D" id="3.30.70.360">
    <property type="match status" value="1"/>
</dbReference>
<dbReference type="GO" id="GO:0008233">
    <property type="term" value="F:peptidase activity"/>
    <property type="evidence" value="ECO:0007669"/>
    <property type="project" value="UniProtKB-KW"/>
</dbReference>
<protein>
    <recommendedName>
        <fullName evidence="5">Peptidase M20 dimerisation domain-containing protein</fullName>
    </recommendedName>
</protein>
<dbReference type="Proteomes" id="UP001353858">
    <property type="component" value="Unassembled WGS sequence"/>
</dbReference>
<dbReference type="CDD" id="cd05676">
    <property type="entry name" value="M20_dipept_like_CNDP"/>
    <property type="match status" value="1"/>
</dbReference>
<evidence type="ECO:0000259" key="5">
    <source>
        <dbReference type="Pfam" id="PF07687"/>
    </source>
</evidence>
<dbReference type="Pfam" id="PF01546">
    <property type="entry name" value="Peptidase_M20"/>
    <property type="match status" value="1"/>
</dbReference>
<dbReference type="PROSITE" id="PS00759">
    <property type="entry name" value="ARGE_DAPE_CPG2_2"/>
    <property type="match status" value="1"/>
</dbReference>
<organism evidence="6 7">
    <name type="scientific">Aquatica leii</name>
    <dbReference type="NCBI Taxonomy" id="1421715"/>
    <lineage>
        <taxon>Eukaryota</taxon>
        <taxon>Metazoa</taxon>
        <taxon>Ecdysozoa</taxon>
        <taxon>Arthropoda</taxon>
        <taxon>Hexapoda</taxon>
        <taxon>Insecta</taxon>
        <taxon>Pterygota</taxon>
        <taxon>Neoptera</taxon>
        <taxon>Endopterygota</taxon>
        <taxon>Coleoptera</taxon>
        <taxon>Polyphaga</taxon>
        <taxon>Elateriformia</taxon>
        <taxon>Elateroidea</taxon>
        <taxon>Lampyridae</taxon>
        <taxon>Luciolinae</taxon>
        <taxon>Aquatica</taxon>
    </lineage>
</organism>
<dbReference type="InterPro" id="IPR051458">
    <property type="entry name" value="Cyt/Met_Dipeptidase"/>
</dbReference>
<dbReference type="GO" id="GO:0006508">
    <property type="term" value="P:proteolysis"/>
    <property type="evidence" value="ECO:0007669"/>
    <property type="project" value="UniProtKB-KW"/>
</dbReference>
<feature type="domain" description="Peptidase M20 dimerisation" evidence="5">
    <location>
        <begin position="211"/>
        <end position="371"/>
    </location>
</feature>
<keyword evidence="4" id="KW-0378">Hydrolase</keyword>
<evidence type="ECO:0000256" key="1">
    <source>
        <dbReference type="ARBA" id="ARBA00006247"/>
    </source>
</evidence>
<proteinExistence type="inferred from homology"/>
<dbReference type="SUPFAM" id="SSF53187">
    <property type="entry name" value="Zn-dependent exopeptidases"/>
    <property type="match status" value="1"/>
</dbReference>
<comment type="similarity">
    <text evidence="1">Belongs to the peptidase M20A family.</text>
</comment>
<dbReference type="GO" id="GO:0046872">
    <property type="term" value="F:metal ion binding"/>
    <property type="evidence" value="ECO:0007669"/>
    <property type="project" value="UniProtKB-KW"/>
</dbReference>
<reference evidence="7" key="1">
    <citation type="submission" date="2023-01" db="EMBL/GenBank/DDBJ databases">
        <title>Key to firefly adult light organ development and bioluminescence: homeobox transcription factors regulate luciferase expression and transportation to peroxisome.</title>
        <authorList>
            <person name="Fu X."/>
        </authorList>
    </citation>
    <scope>NUCLEOTIDE SEQUENCE [LARGE SCALE GENOMIC DNA]</scope>
</reference>
<evidence type="ECO:0000256" key="4">
    <source>
        <dbReference type="ARBA" id="ARBA00022801"/>
    </source>
</evidence>